<dbReference type="Pfam" id="PF10282">
    <property type="entry name" value="Lactonase"/>
    <property type="match status" value="1"/>
</dbReference>
<dbReference type="PANTHER" id="PTHR30344:SF1">
    <property type="entry name" value="6-PHOSPHOGLUCONOLACTONASE"/>
    <property type="match status" value="1"/>
</dbReference>
<protein>
    <recommendedName>
        <fullName evidence="5">6-phosphogluconolactonase</fullName>
    </recommendedName>
</protein>
<dbReference type="GO" id="GO:0017057">
    <property type="term" value="F:6-phosphogluconolactonase activity"/>
    <property type="evidence" value="ECO:0007669"/>
    <property type="project" value="TreeGrafter"/>
</dbReference>
<dbReference type="InterPro" id="IPR011048">
    <property type="entry name" value="Haem_d1_sf"/>
</dbReference>
<evidence type="ECO:0000313" key="3">
    <source>
        <dbReference type="EMBL" id="GIQ70393.1"/>
    </source>
</evidence>
<accession>A0A8J4H3P7</accession>
<evidence type="ECO:0000256" key="1">
    <source>
        <dbReference type="ARBA" id="ARBA00005564"/>
    </source>
</evidence>
<dbReference type="RefSeq" id="WP_213413225.1">
    <property type="nucleotide sequence ID" value="NZ_BOVK01000046.1"/>
</dbReference>
<name>A0A8J4H3P7_9BACL</name>
<evidence type="ECO:0000256" key="2">
    <source>
        <dbReference type="SAM" id="MobiDB-lite"/>
    </source>
</evidence>
<feature type="compositionally biased region" description="Basic and acidic residues" evidence="2">
    <location>
        <begin position="130"/>
        <end position="145"/>
    </location>
</feature>
<evidence type="ECO:0008006" key="5">
    <source>
        <dbReference type="Google" id="ProtNLM"/>
    </source>
</evidence>
<dbReference type="EMBL" id="BOVK01000046">
    <property type="protein sequence ID" value="GIQ70393.1"/>
    <property type="molecule type" value="Genomic_DNA"/>
</dbReference>
<dbReference type="SUPFAM" id="SSF51004">
    <property type="entry name" value="C-terminal (heme d1) domain of cytochrome cd1-nitrite reductase"/>
    <property type="match status" value="1"/>
</dbReference>
<dbReference type="Proteomes" id="UP000677918">
    <property type="component" value="Unassembled WGS sequence"/>
</dbReference>
<feature type="region of interest" description="Disordered" evidence="2">
    <location>
        <begin position="126"/>
        <end position="145"/>
    </location>
</feature>
<comment type="similarity">
    <text evidence="1">Belongs to the cycloisomerase 2 family.</text>
</comment>
<gene>
    <name evidence="3" type="ORF">XYCOK13_32170</name>
</gene>
<dbReference type="InterPro" id="IPR015943">
    <property type="entry name" value="WD40/YVTN_repeat-like_dom_sf"/>
</dbReference>
<dbReference type="AlphaFoldDB" id="A0A8J4H3P7"/>
<keyword evidence="4" id="KW-1185">Reference proteome</keyword>
<comment type="caution">
    <text evidence="3">The sequence shown here is derived from an EMBL/GenBank/DDBJ whole genome shotgun (WGS) entry which is preliminary data.</text>
</comment>
<dbReference type="PANTHER" id="PTHR30344">
    <property type="entry name" value="6-PHOSPHOGLUCONOLACTONASE-RELATED"/>
    <property type="match status" value="1"/>
</dbReference>
<proteinExistence type="inferred from homology"/>
<sequence length="349" mass="36975">MGQLLDQVIVGSYAPASEEAITLYRYNAEAGTLEKTGGISGIESASFLAADAERGFLFAVSETANGHVVSFRKQADGTYAETSRQSSHGDYPCHLTLDASGDWLLAVNYMSGNVLAYPVAADSKLGPASDEAKHEGSSVRTDRQEAPHAHSVFAIPGTDLYLVNDLGTDTVVTYKLDRASGKLAKQAEMKAVPGAGPRHLAFHPTLPIVYVLNELDATVAVCALDRATGKLERQQTISTLPDDFSGDNLCAEIQVSADGRFVYASNRGHDSIVTFQAAADGSLSTVGFTPSGGKVPRNFTLSPDGRYLLAANQESHLLAVMAIQDNGMPQPTGNTYSVTKPVCVRFGKA</sequence>
<organism evidence="3 4">
    <name type="scientific">Xylanibacillus composti</name>
    <dbReference type="NCBI Taxonomy" id="1572762"/>
    <lineage>
        <taxon>Bacteria</taxon>
        <taxon>Bacillati</taxon>
        <taxon>Bacillota</taxon>
        <taxon>Bacilli</taxon>
        <taxon>Bacillales</taxon>
        <taxon>Paenibacillaceae</taxon>
        <taxon>Xylanibacillus</taxon>
    </lineage>
</organism>
<dbReference type="InterPro" id="IPR050282">
    <property type="entry name" value="Cycloisomerase_2"/>
</dbReference>
<dbReference type="Gene3D" id="2.130.10.10">
    <property type="entry name" value="YVTN repeat-like/Quinoprotein amine dehydrogenase"/>
    <property type="match status" value="1"/>
</dbReference>
<evidence type="ECO:0000313" key="4">
    <source>
        <dbReference type="Proteomes" id="UP000677918"/>
    </source>
</evidence>
<dbReference type="InterPro" id="IPR019405">
    <property type="entry name" value="Lactonase_7-beta_prop"/>
</dbReference>
<dbReference type="GO" id="GO:0005829">
    <property type="term" value="C:cytosol"/>
    <property type="evidence" value="ECO:0007669"/>
    <property type="project" value="TreeGrafter"/>
</dbReference>
<reference evidence="3" key="1">
    <citation type="submission" date="2021-04" db="EMBL/GenBank/DDBJ databases">
        <title>Draft genome sequence of Xylanibacillus composti strain K13.</title>
        <authorList>
            <person name="Uke A."/>
            <person name="Chhe C."/>
            <person name="Baramee S."/>
            <person name="Kosugi A."/>
        </authorList>
    </citation>
    <scope>NUCLEOTIDE SEQUENCE</scope>
    <source>
        <strain evidence="3">K13</strain>
    </source>
</reference>